<proteinExistence type="inferred from homology"/>
<gene>
    <name evidence="9" type="ORF">SAMN00777080_1201</name>
</gene>
<dbReference type="AlphaFoldDB" id="A0A1W2H122"/>
<dbReference type="EC" id="5.2.1.8" evidence="6"/>
<dbReference type="STRING" id="758820.SAMN00777080_1201"/>
<comment type="similarity">
    <text evidence="2 6">Belongs to the FKBP-type PPIase family.</text>
</comment>
<protein>
    <recommendedName>
        <fullName evidence="6">Peptidyl-prolyl cis-trans isomerase</fullName>
        <ecNumber evidence="6">5.2.1.8</ecNumber>
    </recommendedName>
</protein>
<evidence type="ECO:0000256" key="4">
    <source>
        <dbReference type="ARBA" id="ARBA00023235"/>
    </source>
</evidence>
<feature type="domain" description="PPIase FKBP-type" evidence="8">
    <location>
        <begin position="75"/>
        <end position="175"/>
    </location>
</feature>
<dbReference type="InterPro" id="IPR046357">
    <property type="entry name" value="PPIase_dom_sf"/>
</dbReference>
<accession>A0A1W2H122</accession>
<feature type="signal peptide" evidence="7">
    <location>
        <begin position="1"/>
        <end position="21"/>
    </location>
</feature>
<keyword evidence="10" id="KW-1185">Reference proteome</keyword>
<keyword evidence="3 5" id="KW-0697">Rotamase</keyword>
<dbReference type="OrthoDB" id="9814548at2"/>
<evidence type="ECO:0000313" key="10">
    <source>
        <dbReference type="Proteomes" id="UP000192333"/>
    </source>
</evidence>
<dbReference type="GO" id="GO:0003755">
    <property type="term" value="F:peptidyl-prolyl cis-trans isomerase activity"/>
    <property type="evidence" value="ECO:0007669"/>
    <property type="project" value="UniProtKB-UniRule"/>
</dbReference>
<evidence type="ECO:0000259" key="8">
    <source>
        <dbReference type="PROSITE" id="PS50059"/>
    </source>
</evidence>
<feature type="chain" id="PRO_5013389057" description="Peptidyl-prolyl cis-trans isomerase" evidence="7">
    <location>
        <begin position="22"/>
        <end position="179"/>
    </location>
</feature>
<name>A0A1W2H122_9BACT</name>
<dbReference type="EMBL" id="LT838813">
    <property type="protein sequence ID" value="SMD42640.1"/>
    <property type="molecule type" value="Genomic_DNA"/>
</dbReference>
<dbReference type="RefSeq" id="WP_084123412.1">
    <property type="nucleotide sequence ID" value="NZ_LT838813.1"/>
</dbReference>
<dbReference type="Gene3D" id="3.10.50.40">
    <property type="match status" value="1"/>
</dbReference>
<dbReference type="Pfam" id="PF00254">
    <property type="entry name" value="FKBP_C"/>
    <property type="match status" value="1"/>
</dbReference>
<keyword evidence="4 5" id="KW-0413">Isomerase</keyword>
<keyword evidence="7" id="KW-0732">Signal</keyword>
<reference evidence="10" key="1">
    <citation type="submission" date="2017-04" db="EMBL/GenBank/DDBJ databases">
        <authorList>
            <person name="Varghese N."/>
            <person name="Submissions S."/>
        </authorList>
    </citation>
    <scope>NUCLEOTIDE SEQUENCE [LARGE SCALE GENOMIC DNA]</scope>
    <source>
        <strain evidence="10">DSM 16537</strain>
    </source>
</reference>
<evidence type="ECO:0000256" key="7">
    <source>
        <dbReference type="SAM" id="SignalP"/>
    </source>
</evidence>
<dbReference type="PROSITE" id="PS50059">
    <property type="entry name" value="FKBP_PPIASE"/>
    <property type="match status" value="1"/>
</dbReference>
<dbReference type="PROSITE" id="PS51257">
    <property type="entry name" value="PROKAR_LIPOPROTEIN"/>
    <property type="match status" value="1"/>
</dbReference>
<evidence type="ECO:0000256" key="6">
    <source>
        <dbReference type="RuleBase" id="RU003915"/>
    </source>
</evidence>
<evidence type="ECO:0000256" key="1">
    <source>
        <dbReference type="ARBA" id="ARBA00000971"/>
    </source>
</evidence>
<evidence type="ECO:0000256" key="5">
    <source>
        <dbReference type="PROSITE-ProRule" id="PRU00277"/>
    </source>
</evidence>
<dbReference type="PANTHER" id="PTHR43811">
    <property type="entry name" value="FKBP-TYPE PEPTIDYL-PROLYL CIS-TRANS ISOMERASE FKPA"/>
    <property type="match status" value="1"/>
</dbReference>
<dbReference type="InterPro" id="IPR001179">
    <property type="entry name" value="PPIase_FKBP_dom"/>
</dbReference>
<dbReference type="Proteomes" id="UP000192333">
    <property type="component" value="Chromosome I"/>
</dbReference>
<dbReference type="PANTHER" id="PTHR43811:SF19">
    <property type="entry name" value="39 KDA FK506-BINDING NUCLEAR PROTEIN"/>
    <property type="match status" value="1"/>
</dbReference>
<evidence type="ECO:0000256" key="3">
    <source>
        <dbReference type="ARBA" id="ARBA00023110"/>
    </source>
</evidence>
<organism evidence="9 10">
    <name type="scientific">Aquiflexum balticum DSM 16537</name>
    <dbReference type="NCBI Taxonomy" id="758820"/>
    <lineage>
        <taxon>Bacteria</taxon>
        <taxon>Pseudomonadati</taxon>
        <taxon>Bacteroidota</taxon>
        <taxon>Cytophagia</taxon>
        <taxon>Cytophagales</taxon>
        <taxon>Cyclobacteriaceae</taxon>
        <taxon>Aquiflexum</taxon>
    </lineage>
</organism>
<evidence type="ECO:0000256" key="2">
    <source>
        <dbReference type="ARBA" id="ARBA00006577"/>
    </source>
</evidence>
<evidence type="ECO:0000313" key="9">
    <source>
        <dbReference type="EMBL" id="SMD42640.1"/>
    </source>
</evidence>
<dbReference type="SUPFAM" id="SSF54534">
    <property type="entry name" value="FKBP-like"/>
    <property type="match status" value="1"/>
</dbReference>
<comment type="catalytic activity">
    <reaction evidence="1 5 6">
        <text>[protein]-peptidylproline (omega=180) = [protein]-peptidylproline (omega=0)</text>
        <dbReference type="Rhea" id="RHEA:16237"/>
        <dbReference type="Rhea" id="RHEA-COMP:10747"/>
        <dbReference type="Rhea" id="RHEA-COMP:10748"/>
        <dbReference type="ChEBI" id="CHEBI:83833"/>
        <dbReference type="ChEBI" id="CHEBI:83834"/>
        <dbReference type="EC" id="5.2.1.8"/>
    </reaction>
</comment>
<sequence>MNRLSLIVIAVLGFFSSCVSDSENDQVIFQRNLEQIEKYISENDIPAVKEFIDPATGIRIFWQETSGSGNLPAIGDTISVDYVGKLLNNFVFDTSVDSVARANNMFNPNRTYEPFKMIFGVTGLIIGFEFALSRMEEGDIATVIFPSLYGYGSRPQNDIPANSPLVFQINLLQVPIKDE</sequence>